<dbReference type="SUPFAM" id="SSF53474">
    <property type="entry name" value="alpha/beta-Hydrolases"/>
    <property type="match status" value="1"/>
</dbReference>
<dbReference type="EMBL" id="CCAE010000017">
    <property type="protein sequence ID" value="CDN88000.1"/>
    <property type="molecule type" value="Genomic_DNA"/>
</dbReference>
<dbReference type="InterPro" id="IPR050266">
    <property type="entry name" value="AB_hydrolase_sf"/>
</dbReference>
<dbReference type="InterPro" id="IPR029058">
    <property type="entry name" value="AB_hydrolase_fold"/>
</dbReference>
<dbReference type="RefSeq" id="WP_009515299.1">
    <property type="nucleotide sequence ID" value="NZ_CCAE010000017.1"/>
</dbReference>
<dbReference type="PANTHER" id="PTHR43798">
    <property type="entry name" value="MONOACYLGLYCEROL LIPASE"/>
    <property type="match status" value="1"/>
</dbReference>
<organism evidence="3 4">
    <name type="scientific">Hydrogenophaga intermedia</name>
    <dbReference type="NCBI Taxonomy" id="65786"/>
    <lineage>
        <taxon>Bacteria</taxon>
        <taxon>Pseudomonadati</taxon>
        <taxon>Pseudomonadota</taxon>
        <taxon>Betaproteobacteria</taxon>
        <taxon>Burkholderiales</taxon>
        <taxon>Comamonadaceae</taxon>
        <taxon>Hydrogenophaga</taxon>
    </lineage>
</organism>
<dbReference type="PANTHER" id="PTHR43798:SF33">
    <property type="entry name" value="HYDROLASE, PUTATIVE (AFU_ORTHOLOGUE AFUA_2G14860)-RELATED"/>
    <property type="match status" value="1"/>
</dbReference>
<evidence type="ECO:0000313" key="4">
    <source>
        <dbReference type="Proteomes" id="UP000028878"/>
    </source>
</evidence>
<dbReference type="Gene3D" id="3.40.50.1820">
    <property type="entry name" value="alpha/beta hydrolase"/>
    <property type="match status" value="1"/>
</dbReference>
<sequence>MNTTTTAAPIRASAKADEADDEGPATQPGPVPELVIDDVDVFIDGVGPQTVVMVHGWPDTPALWDGTVAALVPEWRCVRFHLPGFDLARGPRPMSQSDIVALIARIVDAVSPDQRVTLLLHDWGCAFGYTYAKRHTDRVARIVALDIGDVGSTDYFESLGWREKLMISGYQLWLAVAWSLGAYAPGLANRMTRWMARKIGCRNDPALIGWEMNYPYAMRWFNAFGGLRGAGHADRLIGENLPGLFVYGRRKPFMFHSSRWVRHLNRTTGCAAKALDTGHWIMKQKPAEFHAVLKDWLANVTQPASTPKA</sequence>
<evidence type="ECO:0000259" key="2">
    <source>
        <dbReference type="Pfam" id="PF00561"/>
    </source>
</evidence>
<proteinExistence type="predicted"/>
<keyword evidence="4" id="KW-1185">Reference proteome</keyword>
<dbReference type="GO" id="GO:0016020">
    <property type="term" value="C:membrane"/>
    <property type="evidence" value="ECO:0007669"/>
    <property type="project" value="TreeGrafter"/>
</dbReference>
<protein>
    <recommendedName>
        <fullName evidence="2">AB hydrolase-1 domain-containing protein</fullName>
    </recommendedName>
</protein>
<gene>
    <name evidence="3" type="ORF">BN948_02431</name>
</gene>
<dbReference type="Pfam" id="PF00561">
    <property type="entry name" value="Abhydrolase_1"/>
    <property type="match status" value="1"/>
</dbReference>
<feature type="domain" description="AB hydrolase-1" evidence="2">
    <location>
        <begin position="50"/>
        <end position="147"/>
    </location>
</feature>
<accession>A0A1L1PEM5</accession>
<dbReference type="InterPro" id="IPR000073">
    <property type="entry name" value="AB_hydrolase_1"/>
</dbReference>
<name>A0A1L1PEM5_HYDIT</name>
<dbReference type="Proteomes" id="UP000028878">
    <property type="component" value="Unassembled WGS sequence"/>
</dbReference>
<evidence type="ECO:0000256" key="1">
    <source>
        <dbReference type="SAM" id="MobiDB-lite"/>
    </source>
</evidence>
<feature type="region of interest" description="Disordered" evidence="1">
    <location>
        <begin position="1"/>
        <end position="31"/>
    </location>
</feature>
<reference evidence="4" key="1">
    <citation type="submission" date="2014-11" db="EMBL/GenBank/DDBJ databases">
        <title>Draft genome sequence of Hydrogenophaga intermedia S1.</title>
        <authorList>
            <person name="Gan H.M."/>
            <person name="Chew T.H."/>
            <person name="Stolz A."/>
        </authorList>
    </citation>
    <scope>NUCLEOTIDE SEQUENCE [LARGE SCALE GENOMIC DNA]</scope>
    <source>
        <strain evidence="4">S1</strain>
    </source>
</reference>
<dbReference type="AlphaFoldDB" id="A0A1L1PEM5"/>
<evidence type="ECO:0000313" key="3">
    <source>
        <dbReference type="EMBL" id="CDN88000.1"/>
    </source>
</evidence>